<dbReference type="InParanoid" id="A0A2R5G536"/>
<dbReference type="Pfam" id="PF00069">
    <property type="entry name" value="Pkinase"/>
    <property type="match status" value="2"/>
</dbReference>
<dbReference type="GO" id="GO:0005524">
    <property type="term" value="F:ATP binding"/>
    <property type="evidence" value="ECO:0007669"/>
    <property type="project" value="UniProtKB-KW"/>
</dbReference>
<dbReference type="Proteomes" id="UP000241890">
    <property type="component" value="Unassembled WGS sequence"/>
</dbReference>
<dbReference type="PROSITE" id="PS00109">
    <property type="entry name" value="PROTEIN_KINASE_TYR"/>
    <property type="match status" value="1"/>
</dbReference>
<reference evidence="8 9" key="1">
    <citation type="submission" date="2017-12" db="EMBL/GenBank/DDBJ databases">
        <title>Sequencing, de novo assembly and annotation of complete genome of a new Thraustochytrid species, strain FCC1311.</title>
        <authorList>
            <person name="Sedici K."/>
            <person name="Godart F."/>
            <person name="Aiese Cigliano R."/>
            <person name="Sanseverino W."/>
            <person name="Barakat M."/>
            <person name="Ortet P."/>
            <person name="Marechal E."/>
            <person name="Cagnac O."/>
            <person name="Amato A."/>
        </authorList>
    </citation>
    <scope>NUCLEOTIDE SEQUENCE [LARGE SCALE GENOMIC DNA]</scope>
</reference>
<accession>A0A2R5G536</accession>
<evidence type="ECO:0000256" key="4">
    <source>
        <dbReference type="ARBA" id="ARBA00022840"/>
    </source>
</evidence>
<feature type="domain" description="Protein kinase" evidence="6">
    <location>
        <begin position="163"/>
        <end position="514"/>
    </location>
</feature>
<keyword evidence="2" id="KW-0547">Nucleotide-binding</keyword>
<keyword evidence="5" id="KW-0862">Zinc</keyword>
<proteinExistence type="predicted"/>
<dbReference type="GO" id="GO:0008270">
    <property type="term" value="F:zinc ion binding"/>
    <property type="evidence" value="ECO:0007669"/>
    <property type="project" value="UniProtKB-KW"/>
</dbReference>
<dbReference type="OrthoDB" id="5962695at2759"/>
<dbReference type="InterPro" id="IPR051681">
    <property type="entry name" value="Ser/Thr_Kinases-Pseudokinases"/>
</dbReference>
<dbReference type="Gene3D" id="1.10.510.10">
    <property type="entry name" value="Transferase(Phosphotransferase) domain 1"/>
    <property type="match status" value="1"/>
</dbReference>
<comment type="caution">
    <text evidence="8">The sequence shown here is derived from an EMBL/GenBank/DDBJ whole genome shotgun (WGS) entry which is preliminary data.</text>
</comment>
<evidence type="ECO:0000313" key="8">
    <source>
        <dbReference type="EMBL" id="GBG26136.1"/>
    </source>
</evidence>
<keyword evidence="5" id="KW-0863">Zinc-finger</keyword>
<keyword evidence="9" id="KW-1185">Reference proteome</keyword>
<evidence type="ECO:0000256" key="5">
    <source>
        <dbReference type="PROSITE-ProRule" id="PRU00325"/>
    </source>
</evidence>
<sequence>MTGSAAGVGRAFLDAITACQQRRKWAGPTCSCSDFRKDGHCKHLDMFLSATQAAEDLAPNSPVLSTRSRPVFSARLSQHVLASSANSVRSVFSNRKSTPAARHDVSSVSTYSEVMSVGDDEIAHDAVILPLSTSRLAISNSFMNENIGTVRLPPKVRHLTTDLDLLDNIGKNGTYGRRIYRAANDKHGIVLAKVLRCRAPTCLPDHNETVNSELEILQDLDHPNIIRFLGYQEVVVPHNTLERRVAFEFAVDSLSDLVYHRASGHERLTYLEVRKYAMDIAEAMLFLQQQGIVHRDLTSDNVMMACADYPTSGNWTAAMRKHFRLSRSLSNMFRASASDKHSASAVGAMASLPTWRSKSQSGEEMPVANAWTSLDPAIHVAGFTFSAKLANFEVAKRLRAPGETGNFRRTRTCVTSPQFRSPEMFRGDLYDERVDTWSFGCILYEMLSREQPFYKHYTLAQIEDIVTNREFPPRGYFAPSEFRPLEKLMHTCLAFESARRPSIDAILADLRRFL</sequence>
<dbReference type="InterPro" id="IPR007527">
    <property type="entry name" value="Znf_SWIM"/>
</dbReference>
<keyword evidence="5" id="KW-0479">Metal-binding</keyword>
<dbReference type="PROSITE" id="PS50011">
    <property type="entry name" value="PROTEIN_KINASE_DOM"/>
    <property type="match status" value="1"/>
</dbReference>
<dbReference type="InterPro" id="IPR011009">
    <property type="entry name" value="Kinase-like_dom_sf"/>
</dbReference>
<evidence type="ECO:0000259" key="7">
    <source>
        <dbReference type="PROSITE" id="PS50966"/>
    </source>
</evidence>
<name>A0A2R5G536_9STRA</name>
<organism evidence="8 9">
    <name type="scientific">Hondaea fermentalgiana</name>
    <dbReference type="NCBI Taxonomy" id="2315210"/>
    <lineage>
        <taxon>Eukaryota</taxon>
        <taxon>Sar</taxon>
        <taxon>Stramenopiles</taxon>
        <taxon>Bigyra</taxon>
        <taxon>Labyrinthulomycetes</taxon>
        <taxon>Thraustochytrida</taxon>
        <taxon>Thraustochytriidae</taxon>
        <taxon>Hondaea</taxon>
    </lineage>
</organism>
<dbReference type="Gene3D" id="3.30.200.20">
    <property type="entry name" value="Phosphorylase Kinase, domain 1"/>
    <property type="match status" value="1"/>
</dbReference>
<dbReference type="PROSITE" id="PS50966">
    <property type="entry name" value="ZF_SWIM"/>
    <property type="match status" value="1"/>
</dbReference>
<gene>
    <name evidence="8" type="ORF">FCC1311_023562</name>
</gene>
<dbReference type="PANTHER" id="PTHR44329">
    <property type="entry name" value="SERINE/THREONINE-PROTEIN KINASE TNNI3K-RELATED"/>
    <property type="match status" value="1"/>
</dbReference>
<keyword evidence="1" id="KW-0808">Transferase</keyword>
<evidence type="ECO:0000313" key="9">
    <source>
        <dbReference type="Proteomes" id="UP000241890"/>
    </source>
</evidence>
<evidence type="ECO:0000256" key="3">
    <source>
        <dbReference type="ARBA" id="ARBA00022777"/>
    </source>
</evidence>
<dbReference type="AlphaFoldDB" id="A0A2R5G536"/>
<keyword evidence="4" id="KW-0067">ATP-binding</keyword>
<dbReference type="InterPro" id="IPR000719">
    <property type="entry name" value="Prot_kinase_dom"/>
</dbReference>
<evidence type="ECO:0000256" key="2">
    <source>
        <dbReference type="ARBA" id="ARBA00022741"/>
    </source>
</evidence>
<protein>
    <submittedName>
        <fullName evidence="8">Protein kinase, putative</fullName>
    </submittedName>
</protein>
<feature type="domain" description="SWIM-type" evidence="7">
    <location>
        <begin position="15"/>
        <end position="52"/>
    </location>
</feature>
<evidence type="ECO:0000259" key="6">
    <source>
        <dbReference type="PROSITE" id="PS50011"/>
    </source>
</evidence>
<dbReference type="EMBL" id="BEYU01000019">
    <property type="protein sequence ID" value="GBG26136.1"/>
    <property type="molecule type" value="Genomic_DNA"/>
</dbReference>
<dbReference type="GO" id="GO:0004674">
    <property type="term" value="F:protein serine/threonine kinase activity"/>
    <property type="evidence" value="ECO:0007669"/>
    <property type="project" value="TreeGrafter"/>
</dbReference>
<dbReference type="SUPFAM" id="SSF56112">
    <property type="entry name" value="Protein kinase-like (PK-like)"/>
    <property type="match status" value="1"/>
</dbReference>
<evidence type="ECO:0000256" key="1">
    <source>
        <dbReference type="ARBA" id="ARBA00022679"/>
    </source>
</evidence>
<dbReference type="InterPro" id="IPR008266">
    <property type="entry name" value="Tyr_kinase_AS"/>
</dbReference>
<keyword evidence="3 8" id="KW-0418">Kinase</keyword>
<dbReference type="PANTHER" id="PTHR44329:SF288">
    <property type="entry name" value="MITOGEN-ACTIVATED PROTEIN KINASE KINASE KINASE 20"/>
    <property type="match status" value="1"/>
</dbReference>